<organism evidence="3 4">
    <name type="scientific">Pseudophaeobacter arcticus</name>
    <dbReference type="NCBI Taxonomy" id="385492"/>
    <lineage>
        <taxon>Bacteria</taxon>
        <taxon>Pseudomonadati</taxon>
        <taxon>Pseudomonadota</taxon>
        <taxon>Alphaproteobacteria</taxon>
        <taxon>Rhodobacterales</taxon>
        <taxon>Paracoccaceae</taxon>
        <taxon>Pseudophaeobacter</taxon>
    </lineage>
</organism>
<dbReference type="InterPro" id="IPR036366">
    <property type="entry name" value="PGBDSf"/>
</dbReference>
<keyword evidence="1" id="KW-0732">Signal</keyword>
<comment type="caution">
    <text evidence="3">The sequence shown here is derived from an EMBL/GenBank/DDBJ whole genome shotgun (WGS) entry which is preliminary data.</text>
</comment>
<evidence type="ECO:0000313" key="4">
    <source>
        <dbReference type="Proteomes" id="UP001441944"/>
    </source>
</evidence>
<proteinExistence type="predicted"/>
<dbReference type="EMBL" id="BAABWU010000002">
    <property type="protein sequence ID" value="GAA6195432.1"/>
    <property type="molecule type" value="Genomic_DNA"/>
</dbReference>
<dbReference type="Pfam" id="PF01471">
    <property type="entry name" value="PG_binding_1"/>
    <property type="match status" value="1"/>
</dbReference>
<dbReference type="InterPro" id="IPR002477">
    <property type="entry name" value="Peptidoglycan-bd-like"/>
</dbReference>
<accession>A0ABQ0AHS2</accession>
<keyword evidence="4" id="KW-1185">Reference proteome</keyword>
<evidence type="ECO:0000256" key="1">
    <source>
        <dbReference type="SAM" id="SignalP"/>
    </source>
</evidence>
<dbReference type="RefSeq" id="WP_353397339.1">
    <property type="nucleotide sequence ID" value="NZ_BAABWU010000002.1"/>
</dbReference>
<evidence type="ECO:0000313" key="3">
    <source>
        <dbReference type="EMBL" id="GAA6195432.1"/>
    </source>
</evidence>
<feature type="signal peptide" evidence="1">
    <location>
        <begin position="1"/>
        <end position="22"/>
    </location>
</feature>
<reference evidence="3 4" key="1">
    <citation type="submission" date="2024-04" db="EMBL/GenBank/DDBJ databases">
        <title>Draft genome sequence of Pseudophaeobacter arcticus NBRC 116598.</title>
        <authorList>
            <person name="Miyakawa T."/>
            <person name="Kusuya Y."/>
            <person name="Miura T."/>
        </authorList>
    </citation>
    <scope>NUCLEOTIDE SEQUENCE [LARGE SCALE GENOMIC DNA]</scope>
    <source>
        <strain evidence="3 4">SU-CL00105</strain>
    </source>
</reference>
<feature type="domain" description="Peptidoglycan binding-like" evidence="2">
    <location>
        <begin position="115"/>
        <end position="153"/>
    </location>
</feature>
<dbReference type="PROSITE" id="PS51257">
    <property type="entry name" value="PROKAR_LIPOPROTEIN"/>
    <property type="match status" value="1"/>
</dbReference>
<dbReference type="Gene3D" id="1.10.101.10">
    <property type="entry name" value="PGBD-like superfamily/PGBD"/>
    <property type="match status" value="1"/>
</dbReference>
<dbReference type="InterPro" id="IPR036365">
    <property type="entry name" value="PGBD-like_sf"/>
</dbReference>
<evidence type="ECO:0000259" key="2">
    <source>
        <dbReference type="Pfam" id="PF01471"/>
    </source>
</evidence>
<feature type="chain" id="PRO_5045558352" description="Peptidoglycan binding-like domain-containing protein" evidence="1">
    <location>
        <begin position="23"/>
        <end position="172"/>
    </location>
</feature>
<dbReference type="Proteomes" id="UP001441944">
    <property type="component" value="Unassembled WGS sequence"/>
</dbReference>
<sequence length="172" mass="18235">MTKPSAPLVARLSLVLAIGLGACVPLEPAVGTGTNAPEAPPGAAPGTCWHRNTSPAVIQTVTDQVLVTAAVADATGQIIQPAVFRTVTRQDIVQPRRDTWLETPCPEQLTPEFTASLQRALAARGYYRGATTGQINRATRLAIRRYQKETGLDSSTLSLDTARQLGLIAIAH</sequence>
<gene>
    <name evidence="3" type="ORF">NBRC116598_08760</name>
</gene>
<dbReference type="SUPFAM" id="SSF47090">
    <property type="entry name" value="PGBD-like"/>
    <property type="match status" value="1"/>
</dbReference>
<protein>
    <recommendedName>
        <fullName evidence="2">Peptidoglycan binding-like domain-containing protein</fullName>
    </recommendedName>
</protein>
<name>A0ABQ0AHS2_9RHOB</name>